<comment type="caution">
    <text evidence="2">The sequence shown here is derived from an EMBL/GenBank/DDBJ whole genome shotgun (WGS) entry which is preliminary data.</text>
</comment>
<gene>
    <name evidence="2" type="ORF">CEXT_14071</name>
</gene>
<feature type="non-terminal residue" evidence="2">
    <location>
        <position position="1"/>
    </location>
</feature>
<organism evidence="2 3">
    <name type="scientific">Caerostris extrusa</name>
    <name type="common">Bark spider</name>
    <name type="synonym">Caerostris bankana</name>
    <dbReference type="NCBI Taxonomy" id="172846"/>
    <lineage>
        <taxon>Eukaryota</taxon>
        <taxon>Metazoa</taxon>
        <taxon>Ecdysozoa</taxon>
        <taxon>Arthropoda</taxon>
        <taxon>Chelicerata</taxon>
        <taxon>Arachnida</taxon>
        <taxon>Araneae</taxon>
        <taxon>Araneomorphae</taxon>
        <taxon>Entelegynae</taxon>
        <taxon>Araneoidea</taxon>
        <taxon>Araneidae</taxon>
        <taxon>Caerostris</taxon>
    </lineage>
</organism>
<protein>
    <submittedName>
        <fullName evidence="2">Uncharacterized protein</fullName>
    </submittedName>
</protein>
<dbReference type="Proteomes" id="UP001054945">
    <property type="component" value="Unassembled WGS sequence"/>
</dbReference>
<feature type="region of interest" description="Disordered" evidence="1">
    <location>
        <begin position="32"/>
        <end position="55"/>
    </location>
</feature>
<evidence type="ECO:0000256" key="1">
    <source>
        <dbReference type="SAM" id="MobiDB-lite"/>
    </source>
</evidence>
<name>A0AAV4MA73_CAEEX</name>
<proteinExistence type="predicted"/>
<sequence>VGHNLPVASVCPFEEQCRDSASQSSHVIYKSMETKRKGNKATRKRSFRRHGYGYKENRGGTSPLLVATMILTNDKEWLGYLVMNAYFPVVTSTWSSIKCAIKDRQKIVYRW</sequence>
<evidence type="ECO:0000313" key="2">
    <source>
        <dbReference type="EMBL" id="GIX68976.1"/>
    </source>
</evidence>
<keyword evidence="3" id="KW-1185">Reference proteome</keyword>
<reference evidence="2 3" key="1">
    <citation type="submission" date="2021-06" db="EMBL/GenBank/DDBJ databases">
        <title>Caerostris extrusa draft genome.</title>
        <authorList>
            <person name="Kono N."/>
            <person name="Arakawa K."/>
        </authorList>
    </citation>
    <scope>NUCLEOTIDE SEQUENCE [LARGE SCALE GENOMIC DNA]</scope>
</reference>
<dbReference type="EMBL" id="BPLR01019538">
    <property type="protein sequence ID" value="GIX68976.1"/>
    <property type="molecule type" value="Genomic_DNA"/>
</dbReference>
<dbReference type="AlphaFoldDB" id="A0AAV4MA73"/>
<feature type="compositionally biased region" description="Basic residues" evidence="1">
    <location>
        <begin position="37"/>
        <end position="52"/>
    </location>
</feature>
<evidence type="ECO:0000313" key="3">
    <source>
        <dbReference type="Proteomes" id="UP001054945"/>
    </source>
</evidence>
<accession>A0AAV4MA73</accession>